<dbReference type="Pfam" id="PF22022">
    <property type="entry name" value="Phage_int_M"/>
    <property type="match status" value="1"/>
</dbReference>
<dbReference type="Gene3D" id="1.10.443.10">
    <property type="entry name" value="Intergrase catalytic core"/>
    <property type="match status" value="1"/>
</dbReference>
<name>A0A2D0IXB6_XENBU</name>
<dbReference type="Pfam" id="PF00589">
    <property type="entry name" value="Phage_integrase"/>
    <property type="match status" value="1"/>
</dbReference>
<feature type="domain" description="Tyr recombinase" evidence="6">
    <location>
        <begin position="198"/>
        <end position="279"/>
    </location>
</feature>
<evidence type="ECO:0000313" key="9">
    <source>
        <dbReference type="Proteomes" id="UP000225833"/>
    </source>
</evidence>
<evidence type="ECO:0000256" key="3">
    <source>
        <dbReference type="ARBA" id="ARBA00023125"/>
    </source>
</evidence>
<dbReference type="GO" id="GO:0003677">
    <property type="term" value="F:DNA binding"/>
    <property type="evidence" value="ECO:0007669"/>
    <property type="project" value="UniProtKB-UniRule"/>
</dbReference>
<dbReference type="InterPro" id="IPR025166">
    <property type="entry name" value="Integrase_DNA_bind_dom"/>
</dbReference>
<dbReference type="PANTHER" id="PTHR30629:SF2">
    <property type="entry name" value="PROPHAGE INTEGRASE INTS-RELATED"/>
    <property type="match status" value="1"/>
</dbReference>
<sequence>MLTIKQIESAKPKDKAYRLADGGGLFLFVSKTGSKIWRFRYRKNGKEQTHVIGTYPEVPLVTARLKHAEAKSVLANGGDLEPAMPKQKNNEAPDTFAVIYNEWYQFKKTVWSERYAKELQSMFQTDILPCIGHMTMEEIEPMVLLKVIRQFEERGAMERASKARRRCGEVFRYAIVTGRAKYNPAPDLAGAMTGYKKKHFPFLTADQIPAFNQALSSYSGSIISRVATQILQYTALRTNELRSMKWVNVDFDNKLITIEPEIMKNRKLHVYSTNLKMHD</sequence>
<dbReference type="InterPro" id="IPR002104">
    <property type="entry name" value="Integrase_catalytic"/>
</dbReference>
<evidence type="ECO:0000313" key="8">
    <source>
        <dbReference type="EMBL" id="PHM26563.1"/>
    </source>
</evidence>
<dbReference type="Gene3D" id="3.30.160.390">
    <property type="entry name" value="Integrase, DNA-binding domain"/>
    <property type="match status" value="1"/>
</dbReference>
<dbReference type="InterPro" id="IPR010998">
    <property type="entry name" value="Integrase_recombinase_N"/>
</dbReference>
<comment type="caution">
    <text evidence="8">The sequence shown here is derived from an EMBL/GenBank/DDBJ whole genome shotgun (WGS) entry which is preliminary data.</text>
</comment>
<protein>
    <submittedName>
        <fullName evidence="8">Integrase</fullName>
    </submittedName>
</protein>
<evidence type="ECO:0000256" key="4">
    <source>
        <dbReference type="ARBA" id="ARBA00023172"/>
    </source>
</evidence>
<keyword evidence="2" id="KW-0229">DNA integration</keyword>
<dbReference type="PANTHER" id="PTHR30629">
    <property type="entry name" value="PROPHAGE INTEGRASE"/>
    <property type="match status" value="1"/>
</dbReference>
<dbReference type="InterPro" id="IPR011010">
    <property type="entry name" value="DNA_brk_join_enz"/>
</dbReference>
<evidence type="ECO:0000256" key="5">
    <source>
        <dbReference type="PROSITE-ProRule" id="PRU01248"/>
    </source>
</evidence>
<comment type="similarity">
    <text evidence="1">Belongs to the 'phage' integrase family.</text>
</comment>
<evidence type="ECO:0000256" key="1">
    <source>
        <dbReference type="ARBA" id="ARBA00008857"/>
    </source>
</evidence>
<dbReference type="EMBL" id="NIBS01000014">
    <property type="protein sequence ID" value="PHM26563.1"/>
    <property type="molecule type" value="Genomic_DNA"/>
</dbReference>
<dbReference type="InterPro" id="IPR044068">
    <property type="entry name" value="CB"/>
</dbReference>
<evidence type="ECO:0000259" key="6">
    <source>
        <dbReference type="PROSITE" id="PS51898"/>
    </source>
</evidence>
<dbReference type="Proteomes" id="UP000225833">
    <property type="component" value="Unassembled WGS sequence"/>
</dbReference>
<dbReference type="PROSITE" id="PS51898">
    <property type="entry name" value="TYR_RECOMBINASE"/>
    <property type="match status" value="1"/>
</dbReference>
<dbReference type="InterPro" id="IPR053876">
    <property type="entry name" value="Phage_int_M"/>
</dbReference>
<evidence type="ECO:0000256" key="2">
    <source>
        <dbReference type="ARBA" id="ARBA00022908"/>
    </source>
</evidence>
<dbReference type="AlphaFoldDB" id="A0A2D0IXB6"/>
<accession>A0A2D0IXB6</accession>
<keyword evidence="3 5" id="KW-0238">DNA-binding</keyword>
<dbReference type="GO" id="GO:0015074">
    <property type="term" value="P:DNA integration"/>
    <property type="evidence" value="ECO:0007669"/>
    <property type="project" value="UniProtKB-KW"/>
</dbReference>
<evidence type="ECO:0000259" key="7">
    <source>
        <dbReference type="PROSITE" id="PS51900"/>
    </source>
</evidence>
<proteinExistence type="inferred from homology"/>
<reference evidence="8 9" key="1">
    <citation type="journal article" date="2017" name="Nat. Microbiol.">
        <title>Natural product diversity associated with the nematode symbionts Photorhabdus and Xenorhabdus.</title>
        <authorList>
            <person name="Tobias N.J."/>
            <person name="Wolff H."/>
            <person name="Djahanschiri B."/>
            <person name="Grundmann F."/>
            <person name="Kronenwerth M."/>
            <person name="Shi Y.M."/>
            <person name="Simonyi S."/>
            <person name="Grun P."/>
            <person name="Shapiro-Ilan D."/>
            <person name="Pidot S.J."/>
            <person name="Stinear T.P."/>
            <person name="Ebersberger I."/>
            <person name="Bode H.B."/>
        </authorList>
    </citation>
    <scope>NUCLEOTIDE SEQUENCE [LARGE SCALE GENOMIC DNA]</scope>
    <source>
        <strain evidence="8 9">DSM 16342</strain>
    </source>
</reference>
<dbReference type="InterPro" id="IPR050808">
    <property type="entry name" value="Phage_Integrase"/>
</dbReference>
<dbReference type="SUPFAM" id="SSF56349">
    <property type="entry name" value="DNA breaking-rejoining enzymes"/>
    <property type="match status" value="1"/>
</dbReference>
<keyword evidence="4" id="KW-0233">DNA recombination</keyword>
<dbReference type="InterPro" id="IPR038488">
    <property type="entry name" value="Integrase_DNA-bd_sf"/>
</dbReference>
<dbReference type="PROSITE" id="PS51900">
    <property type="entry name" value="CB"/>
    <property type="match status" value="1"/>
</dbReference>
<dbReference type="Pfam" id="PF13356">
    <property type="entry name" value="Arm-DNA-bind_3"/>
    <property type="match status" value="1"/>
</dbReference>
<feature type="domain" description="Core-binding (CB)" evidence="7">
    <location>
        <begin position="94"/>
        <end position="175"/>
    </location>
</feature>
<gene>
    <name evidence="8" type="ORF">Xbud_02590</name>
</gene>
<dbReference type="InterPro" id="IPR013762">
    <property type="entry name" value="Integrase-like_cat_sf"/>
</dbReference>
<dbReference type="GO" id="GO:0006310">
    <property type="term" value="P:DNA recombination"/>
    <property type="evidence" value="ECO:0007669"/>
    <property type="project" value="UniProtKB-KW"/>
</dbReference>
<organism evidence="8 9">
    <name type="scientific">Xenorhabdus budapestensis</name>
    <dbReference type="NCBI Taxonomy" id="290110"/>
    <lineage>
        <taxon>Bacteria</taxon>
        <taxon>Pseudomonadati</taxon>
        <taxon>Pseudomonadota</taxon>
        <taxon>Gammaproteobacteria</taxon>
        <taxon>Enterobacterales</taxon>
        <taxon>Morganellaceae</taxon>
        <taxon>Xenorhabdus</taxon>
    </lineage>
</organism>
<dbReference type="OrthoDB" id="9795573at2"/>
<dbReference type="Gene3D" id="1.10.150.130">
    <property type="match status" value="1"/>
</dbReference>